<comment type="caution">
    <text evidence="2">The sequence shown here is derived from an EMBL/GenBank/DDBJ whole genome shotgun (WGS) entry which is preliminary data.</text>
</comment>
<protein>
    <recommendedName>
        <fullName evidence="1">Acid sugar phosphatase</fullName>
        <ecNumber evidence="1">3.1.3.-</ecNumber>
    </recommendedName>
</protein>
<evidence type="ECO:0000256" key="1">
    <source>
        <dbReference type="PIRNR" id="PIRNR000915"/>
    </source>
</evidence>
<keyword evidence="1" id="KW-0479">Metal-binding</keyword>
<name>A0ABW2FAF2_9BACL</name>
<dbReference type="SUPFAM" id="SSF56784">
    <property type="entry name" value="HAD-like"/>
    <property type="match status" value="1"/>
</dbReference>
<dbReference type="Pfam" id="PF13242">
    <property type="entry name" value="Hydrolase_like"/>
    <property type="match status" value="1"/>
</dbReference>
<accession>A0ABW2FAF2</accession>
<dbReference type="PANTHER" id="PTHR19288:SF46">
    <property type="entry name" value="HALOACID DEHALOGENASE-LIKE HYDROLASE DOMAIN-CONTAINING PROTEIN 2"/>
    <property type="match status" value="1"/>
</dbReference>
<keyword evidence="3" id="KW-1185">Reference proteome</keyword>
<dbReference type="InterPro" id="IPR036412">
    <property type="entry name" value="HAD-like_sf"/>
</dbReference>
<keyword evidence="1" id="KW-0460">Magnesium</keyword>
<evidence type="ECO:0000313" key="2">
    <source>
        <dbReference type="EMBL" id="MFC7150026.1"/>
    </source>
</evidence>
<dbReference type="PANTHER" id="PTHR19288">
    <property type="entry name" value="4-NITROPHENYLPHOSPHATASE-RELATED"/>
    <property type="match status" value="1"/>
</dbReference>
<dbReference type="EC" id="3.1.3.-" evidence="1"/>
<organism evidence="2 3">
    <name type="scientific">Cohnella cellulosilytica</name>
    <dbReference type="NCBI Taxonomy" id="986710"/>
    <lineage>
        <taxon>Bacteria</taxon>
        <taxon>Bacillati</taxon>
        <taxon>Bacillota</taxon>
        <taxon>Bacilli</taxon>
        <taxon>Bacillales</taxon>
        <taxon>Paenibacillaceae</taxon>
        <taxon>Cohnella</taxon>
    </lineage>
</organism>
<comment type="similarity">
    <text evidence="1">Belongs to the HAD-like hydrolase superfamily. NagD family.</text>
</comment>
<dbReference type="PIRSF" id="PIRSF000915">
    <property type="entry name" value="PGP-type_phosphatase"/>
    <property type="match status" value="1"/>
</dbReference>
<dbReference type="InterPro" id="IPR006357">
    <property type="entry name" value="HAD-SF_hydro_IIA"/>
</dbReference>
<dbReference type="NCBIfam" id="TIGR01460">
    <property type="entry name" value="HAD-SF-IIA"/>
    <property type="match status" value="1"/>
</dbReference>
<dbReference type="Proteomes" id="UP001596378">
    <property type="component" value="Unassembled WGS sequence"/>
</dbReference>
<reference evidence="3" key="1">
    <citation type="journal article" date="2019" name="Int. J. Syst. Evol. Microbiol.">
        <title>The Global Catalogue of Microorganisms (GCM) 10K type strain sequencing project: providing services to taxonomists for standard genome sequencing and annotation.</title>
        <authorList>
            <consortium name="The Broad Institute Genomics Platform"/>
            <consortium name="The Broad Institute Genome Sequencing Center for Infectious Disease"/>
            <person name="Wu L."/>
            <person name="Ma J."/>
        </authorList>
    </citation>
    <scope>NUCLEOTIDE SEQUENCE [LARGE SCALE GENOMIC DNA]</scope>
    <source>
        <strain evidence="3">KCTC 12907</strain>
    </source>
</reference>
<dbReference type="GO" id="GO:0016787">
    <property type="term" value="F:hydrolase activity"/>
    <property type="evidence" value="ECO:0007669"/>
    <property type="project" value="UniProtKB-KW"/>
</dbReference>
<gene>
    <name evidence="2" type="ORF">ACFQMJ_15985</name>
</gene>
<dbReference type="InterPro" id="IPR023214">
    <property type="entry name" value="HAD_sf"/>
</dbReference>
<dbReference type="Gene3D" id="3.40.50.1000">
    <property type="entry name" value="HAD superfamily/HAD-like"/>
    <property type="match status" value="2"/>
</dbReference>
<dbReference type="EMBL" id="JBHTAI010000009">
    <property type="protein sequence ID" value="MFC7150026.1"/>
    <property type="molecule type" value="Genomic_DNA"/>
</dbReference>
<dbReference type="RefSeq" id="WP_378046252.1">
    <property type="nucleotide sequence ID" value="NZ_JBHMDN010000010.1"/>
</dbReference>
<evidence type="ECO:0000313" key="3">
    <source>
        <dbReference type="Proteomes" id="UP001596378"/>
    </source>
</evidence>
<dbReference type="Pfam" id="PF13344">
    <property type="entry name" value="Hydrolase_6"/>
    <property type="match status" value="1"/>
</dbReference>
<sequence length="267" mass="28708">MKLDAIDGLIIDLDGTIYLGSQAIEGAKETMAHIRAAGKKVVFLSNRGNYSRRMCREKLAAMGIPAAAEEIILTSTVTASYLLDNEPDSKAWLFGDEGLHEELKSHGVQLAFKPEEADWLVITLHESLTYAELNSAFRAARNGARLIVTNEDKTFPGDGGECIDVGATIAAIVHTTGAEVSVVVGKPSAYMANAALRSLGLPPERCLVIGDSLHSDIALGKRAGIRTALVLSGSTTRERAEAAEERPDYIWESISDIRPMLESARGE</sequence>
<proteinExistence type="inferred from homology"/>
<keyword evidence="2" id="KW-0378">Hydrolase</keyword>
<comment type="function">
    <text evidence="1">Catalyzes the dephosphorylation of 2-6 carbon acid sugars in vitro.</text>
</comment>
<comment type="cofactor">
    <cofactor evidence="1">
        <name>Mg(2+)</name>
        <dbReference type="ChEBI" id="CHEBI:18420"/>
    </cofactor>
</comment>